<sequence length="704" mass="77843">MTCLRPAAVLLACIAVAAPSTADAYIGPGAGFAVLGSFAVIFVTMLLAGASLLVWPFRMLWRAIRRRTKSKPLVKRLIVLGFDGQETTITERMMAEGELPNFQKLAASGCYSRLRSTFPSITPVAWSSFTTGTNPGKHNIFDFLDRDPRTYLPRLSSTEIGSVDKVLKLGKLRIPLAKPSIRLLRKSKPFWTVLGEHNIWSTIIRVPITFPPDKFYGAQLGAMCIPDLLGTQGTFLHFTTRPGGESFQEGGLQFELRANGSENSFEGTIEGPENSFFEGNPPMTLPLQIDVDRENGRALVSVNGDSLELEPMVLSEWVKLSFKAIAGMKVTGICRMMVTEMDEHVSLYVSPINIEPEKPAMPISHPGYYCSYLEKKLGSYATLGLAEDTWALNEKITDDHTFMTQTTDIDNEREEMLFTALDRLRKGTLVTVFDATDRINHMFWRYTEEGHPAAEGIEDPDYAHAIENQYRRNDEIVGKVMERLGEGDVLWVMSDHGCTSFRRGVNLNAWLMENGYLALKDGANPSEPWLQSVDWSRTKAYAVGLVGIFLNIKGREAQGIVAAGDEAEALKAELKSKLDGLMDAEKGSVAINDAFDTDKLYRGPYKGNAPDLLIGYNHGYRISWDCASGVVAGSVFDDNTKAWSGDHIVDPRLVPGIFLANHAIDSEDPAIIDLAPTALTLFGIRPLAHMEGTPIVDKDRFKRS</sequence>
<dbReference type="Pfam" id="PF01663">
    <property type="entry name" value="Phosphodiest"/>
    <property type="match status" value="2"/>
</dbReference>
<accession>A0A8J6Y3J3</accession>
<proteinExistence type="predicted"/>
<dbReference type="Proteomes" id="UP000598633">
    <property type="component" value="Unassembled WGS sequence"/>
</dbReference>
<gene>
    <name evidence="3" type="ORF">IFJ97_00060</name>
</gene>
<dbReference type="AlphaFoldDB" id="A0A8J6Y3J3"/>
<feature type="chain" id="PRO_5035276294" evidence="2">
    <location>
        <begin position="23"/>
        <end position="704"/>
    </location>
</feature>
<evidence type="ECO:0000313" key="3">
    <source>
        <dbReference type="EMBL" id="MBD3869737.1"/>
    </source>
</evidence>
<keyword evidence="2" id="KW-0732">Signal</keyword>
<dbReference type="InterPro" id="IPR017850">
    <property type="entry name" value="Alkaline_phosphatase_core_sf"/>
</dbReference>
<feature type="transmembrane region" description="Helical" evidence="1">
    <location>
        <begin position="34"/>
        <end position="57"/>
    </location>
</feature>
<organism evidence="3 4">
    <name type="scientific">Candidatus Sulfomarinibacter kjeldsenii</name>
    <dbReference type="NCBI Taxonomy" id="2885994"/>
    <lineage>
        <taxon>Bacteria</taxon>
        <taxon>Pseudomonadati</taxon>
        <taxon>Acidobacteriota</taxon>
        <taxon>Thermoanaerobaculia</taxon>
        <taxon>Thermoanaerobaculales</taxon>
        <taxon>Candidatus Sulfomarinibacteraceae</taxon>
        <taxon>Candidatus Sulfomarinibacter</taxon>
    </lineage>
</organism>
<feature type="signal peptide" evidence="2">
    <location>
        <begin position="1"/>
        <end position="22"/>
    </location>
</feature>
<reference evidence="3 4" key="1">
    <citation type="submission" date="2020-08" db="EMBL/GenBank/DDBJ databases">
        <title>Acidobacteriota in marine sediments use diverse sulfur dissimilation pathways.</title>
        <authorList>
            <person name="Wasmund K."/>
        </authorList>
    </citation>
    <scope>NUCLEOTIDE SEQUENCE [LARGE SCALE GENOMIC DNA]</scope>
    <source>
        <strain evidence="3">MAG AM3-A</strain>
    </source>
</reference>
<evidence type="ECO:0000313" key="4">
    <source>
        <dbReference type="Proteomes" id="UP000598633"/>
    </source>
</evidence>
<protein>
    <submittedName>
        <fullName evidence="3">Alkaline phosphatase family protein</fullName>
    </submittedName>
</protein>
<dbReference type="SUPFAM" id="SSF53649">
    <property type="entry name" value="Alkaline phosphatase-like"/>
    <property type="match status" value="1"/>
</dbReference>
<name>A0A8J6Y3J3_9BACT</name>
<dbReference type="EMBL" id="JACXWA010000002">
    <property type="protein sequence ID" value="MBD3869737.1"/>
    <property type="molecule type" value="Genomic_DNA"/>
</dbReference>
<keyword evidence="1" id="KW-0472">Membrane</keyword>
<comment type="caution">
    <text evidence="3">The sequence shown here is derived from an EMBL/GenBank/DDBJ whole genome shotgun (WGS) entry which is preliminary data.</text>
</comment>
<evidence type="ECO:0000256" key="1">
    <source>
        <dbReference type="SAM" id="Phobius"/>
    </source>
</evidence>
<keyword evidence="1" id="KW-0812">Transmembrane</keyword>
<keyword evidence="1" id="KW-1133">Transmembrane helix</keyword>
<dbReference type="Gene3D" id="3.40.720.10">
    <property type="entry name" value="Alkaline Phosphatase, subunit A"/>
    <property type="match status" value="2"/>
</dbReference>
<evidence type="ECO:0000256" key="2">
    <source>
        <dbReference type="SAM" id="SignalP"/>
    </source>
</evidence>
<dbReference type="InterPro" id="IPR002591">
    <property type="entry name" value="Phosphodiest/P_Trfase"/>
</dbReference>